<dbReference type="InterPro" id="IPR052954">
    <property type="entry name" value="GPCR-Ligand_Int"/>
</dbReference>
<organism evidence="7 8">
    <name type="scientific">Biomphalaria glabrata</name>
    <name type="common">Bloodfluke planorb</name>
    <name type="synonym">Freshwater snail</name>
    <dbReference type="NCBI Taxonomy" id="6526"/>
    <lineage>
        <taxon>Eukaryota</taxon>
        <taxon>Metazoa</taxon>
        <taxon>Spiralia</taxon>
        <taxon>Lophotrochozoa</taxon>
        <taxon>Mollusca</taxon>
        <taxon>Gastropoda</taxon>
        <taxon>Heterobranchia</taxon>
        <taxon>Euthyneura</taxon>
        <taxon>Panpulmonata</taxon>
        <taxon>Hygrophila</taxon>
        <taxon>Lymnaeoidea</taxon>
        <taxon>Planorbidae</taxon>
        <taxon>Biomphalaria</taxon>
    </lineage>
</organism>
<feature type="transmembrane region" description="Helical" evidence="5">
    <location>
        <begin position="118"/>
        <end position="140"/>
    </location>
</feature>
<evidence type="ECO:0000256" key="4">
    <source>
        <dbReference type="ARBA" id="ARBA00023136"/>
    </source>
</evidence>
<dbReference type="GO" id="GO:0016020">
    <property type="term" value="C:membrane"/>
    <property type="evidence" value="ECO:0007669"/>
    <property type="project" value="UniProtKB-SubCell"/>
</dbReference>
<feature type="transmembrane region" description="Helical" evidence="5">
    <location>
        <begin position="41"/>
        <end position="66"/>
    </location>
</feature>
<evidence type="ECO:0000256" key="5">
    <source>
        <dbReference type="SAM" id="Phobius"/>
    </source>
</evidence>
<dbReference type="STRING" id="6526.A0A2C9LI01"/>
<feature type="transmembrane region" description="Helical" evidence="5">
    <location>
        <begin position="310"/>
        <end position="329"/>
    </location>
</feature>
<dbReference type="InterPro" id="IPR017452">
    <property type="entry name" value="GPCR_Rhodpsn_7TM"/>
</dbReference>
<feature type="domain" description="G-protein coupled receptors family 1 profile" evidence="6">
    <location>
        <begin position="58"/>
        <end position="326"/>
    </location>
</feature>
<dbReference type="VEuPathDB" id="VectorBase:BGLAX_039389"/>
<feature type="transmembrane region" description="Helical" evidence="5">
    <location>
        <begin position="268"/>
        <end position="290"/>
    </location>
</feature>
<keyword evidence="2 5" id="KW-0812">Transmembrane</keyword>
<evidence type="ECO:0000256" key="1">
    <source>
        <dbReference type="ARBA" id="ARBA00004370"/>
    </source>
</evidence>
<feature type="transmembrane region" description="Helical" evidence="5">
    <location>
        <begin position="222"/>
        <end position="247"/>
    </location>
</feature>
<dbReference type="VEuPathDB" id="VectorBase:BGLB031226"/>
<comment type="subcellular location">
    <subcellularLocation>
        <location evidence="1">Membrane</location>
    </subcellularLocation>
</comment>
<evidence type="ECO:0000313" key="8">
    <source>
        <dbReference type="Proteomes" id="UP000076420"/>
    </source>
</evidence>
<dbReference type="Proteomes" id="UP000076420">
    <property type="component" value="Unassembled WGS sequence"/>
</dbReference>
<dbReference type="KEGG" id="bgt:106052535"/>
<evidence type="ECO:0000256" key="3">
    <source>
        <dbReference type="ARBA" id="ARBA00022989"/>
    </source>
</evidence>
<feature type="transmembrane region" description="Helical" evidence="5">
    <location>
        <begin position="161"/>
        <end position="181"/>
    </location>
</feature>
<dbReference type="EnsemblMetazoa" id="BGLB031226-RA">
    <property type="protein sequence ID" value="BGLB031226-PA"/>
    <property type="gene ID" value="BGLB031226"/>
</dbReference>
<dbReference type="AlphaFoldDB" id="A0A2C9LI01"/>
<proteinExistence type="predicted"/>
<name>A0A2C9LI01_BIOGL</name>
<keyword evidence="4 5" id="KW-0472">Membrane</keyword>
<dbReference type="EnsemblMetazoa" id="BGLB031226-RB">
    <property type="protein sequence ID" value="BGLB031226-PB"/>
    <property type="gene ID" value="BGLB031226"/>
</dbReference>
<dbReference type="PROSITE" id="PS50262">
    <property type="entry name" value="G_PROTEIN_RECEP_F1_2"/>
    <property type="match status" value="1"/>
</dbReference>
<dbReference type="Gene3D" id="1.20.1070.10">
    <property type="entry name" value="Rhodopsin 7-helix transmembrane proteins"/>
    <property type="match status" value="1"/>
</dbReference>
<reference evidence="7" key="1">
    <citation type="submission" date="2020-05" db="UniProtKB">
        <authorList>
            <consortium name="EnsemblMetazoa"/>
        </authorList>
    </citation>
    <scope>IDENTIFICATION</scope>
    <source>
        <strain evidence="7">BB02</strain>
    </source>
</reference>
<evidence type="ECO:0000256" key="2">
    <source>
        <dbReference type="ARBA" id="ARBA00022692"/>
    </source>
</evidence>
<protein>
    <recommendedName>
        <fullName evidence="6">G-protein coupled receptors family 1 profile domain-containing protein</fullName>
    </recommendedName>
</protein>
<evidence type="ECO:0000259" key="6">
    <source>
        <dbReference type="PROSITE" id="PS50262"/>
    </source>
</evidence>
<dbReference type="InterPro" id="IPR000276">
    <property type="entry name" value="GPCR_Rhodpsn"/>
</dbReference>
<dbReference type="PANTHER" id="PTHR46641">
    <property type="entry name" value="FMRFAMIDE RECEPTOR-RELATED"/>
    <property type="match status" value="1"/>
</dbReference>
<sequence>MENRLSFNDSNGSFDPIRYQQQLGDGASPEHDEAVRHALTYYLMGIGGTIVCCLGTVANALSVAVLTRRTMRSSTYMYLSALAVCDSLVLFFTLLILLKDTRNTDSQNMDAFHAILFPYVHPTAIVFQVTSIWLTLAFTVDRYIMICHPFKAETMCRKSRARKVVIGLYMGGLVFNIPRYLEYYTKTETIPANNSSQELVLYFIEQTQISNSSFFRELVHSWLYLLCVCGIPFLTLVILNAFLIRAVHLSRLKGKEINAREKHRNDTTIMLIGVIIIFLICQGPALVSRLIYAFRPHASNTIPIYTLNEIGNFLVNLNSAINIVPYYLFGRKFRSEFRRLFCMCFFDKDELRRIVRSYSVSADHRRASHHNIMELNGLRPDCPQNNVTTKMEPEQVHLNEKSTCTAYQNSKHPCNGDGPAVRHSETNDSVAVPLIHSSNNSFCSNGLNARDASKDSIKENGITRSPSQSLAPPGSRLNGHAQYMTITASPCINEPSWSVV</sequence>
<dbReference type="RefSeq" id="XP_013063385.2">
    <property type="nucleotide sequence ID" value="XM_013207931.2"/>
</dbReference>
<dbReference type="SMART" id="SM01381">
    <property type="entry name" value="7TM_GPCR_Srsx"/>
    <property type="match status" value="1"/>
</dbReference>
<dbReference type="PANTHER" id="PTHR46641:SF2">
    <property type="entry name" value="FMRFAMIDE RECEPTOR"/>
    <property type="match status" value="1"/>
</dbReference>
<dbReference type="Pfam" id="PF00001">
    <property type="entry name" value="7tm_1"/>
    <property type="match status" value="1"/>
</dbReference>
<dbReference type="GO" id="GO:0004930">
    <property type="term" value="F:G protein-coupled receptor activity"/>
    <property type="evidence" value="ECO:0007669"/>
    <property type="project" value="InterPro"/>
</dbReference>
<keyword evidence="3 5" id="KW-1133">Transmembrane helix</keyword>
<feature type="transmembrane region" description="Helical" evidence="5">
    <location>
        <begin position="78"/>
        <end position="98"/>
    </location>
</feature>
<accession>A0A2C9LI01</accession>
<dbReference type="SUPFAM" id="SSF81321">
    <property type="entry name" value="Family A G protein-coupled receptor-like"/>
    <property type="match status" value="1"/>
</dbReference>
<gene>
    <name evidence="7" type="primary">106052535</name>
</gene>
<dbReference type="OrthoDB" id="10011262at2759"/>
<dbReference type="PRINTS" id="PR00237">
    <property type="entry name" value="GPCRRHODOPSN"/>
</dbReference>
<dbReference type="CDD" id="cd14978">
    <property type="entry name" value="7tmA_FMRFamide_R-like"/>
    <property type="match status" value="1"/>
</dbReference>
<evidence type="ECO:0000313" key="7">
    <source>
        <dbReference type="EnsemblMetazoa" id="BGLB031226-PB"/>
    </source>
</evidence>